<keyword evidence="3" id="KW-1185">Reference proteome</keyword>
<proteinExistence type="predicted"/>
<dbReference type="PROSITE" id="PS50943">
    <property type="entry name" value="HTH_CROC1"/>
    <property type="match status" value="1"/>
</dbReference>
<protein>
    <submittedName>
        <fullName evidence="2">Helix-turn-helix domain-containing protein</fullName>
    </submittedName>
</protein>
<dbReference type="Gene3D" id="1.10.260.40">
    <property type="entry name" value="lambda repressor-like DNA-binding domains"/>
    <property type="match status" value="1"/>
</dbReference>
<reference evidence="2 3" key="1">
    <citation type="submission" date="2024-09" db="EMBL/GenBank/DDBJ databases">
        <authorList>
            <person name="Sun Q."/>
            <person name="Mori K."/>
        </authorList>
    </citation>
    <scope>NUCLEOTIDE SEQUENCE [LARGE SCALE GENOMIC DNA]</scope>
    <source>
        <strain evidence="2 3">JCM 12763</strain>
    </source>
</reference>
<name>A0ABV5UZX4_9MICO</name>
<dbReference type="InterPro" id="IPR010982">
    <property type="entry name" value="Lambda_DNA-bd_dom_sf"/>
</dbReference>
<gene>
    <name evidence="2" type="ORF">ACFFN0_03520</name>
</gene>
<dbReference type="RefSeq" id="WP_075957041.1">
    <property type="nucleotide sequence ID" value="NZ_JBHMAX010000007.1"/>
</dbReference>
<dbReference type="CDD" id="cd00093">
    <property type="entry name" value="HTH_XRE"/>
    <property type="match status" value="1"/>
</dbReference>
<organism evidence="2 3">
    <name type="scientific">Ornithinimicrobium kibberense</name>
    <dbReference type="NCBI Taxonomy" id="282060"/>
    <lineage>
        <taxon>Bacteria</taxon>
        <taxon>Bacillati</taxon>
        <taxon>Actinomycetota</taxon>
        <taxon>Actinomycetes</taxon>
        <taxon>Micrococcales</taxon>
        <taxon>Ornithinimicrobiaceae</taxon>
        <taxon>Ornithinimicrobium</taxon>
    </lineage>
</organism>
<comment type="caution">
    <text evidence="2">The sequence shown here is derived from an EMBL/GenBank/DDBJ whole genome shotgun (WGS) entry which is preliminary data.</text>
</comment>
<dbReference type="SMART" id="SM00530">
    <property type="entry name" value="HTH_XRE"/>
    <property type="match status" value="1"/>
</dbReference>
<dbReference type="InterPro" id="IPR001387">
    <property type="entry name" value="Cro/C1-type_HTH"/>
</dbReference>
<dbReference type="Pfam" id="PF13560">
    <property type="entry name" value="HTH_31"/>
    <property type="match status" value="1"/>
</dbReference>
<feature type="domain" description="HTH cro/C1-type" evidence="1">
    <location>
        <begin position="12"/>
        <end position="66"/>
    </location>
</feature>
<dbReference type="SUPFAM" id="SSF47413">
    <property type="entry name" value="lambda repressor-like DNA-binding domains"/>
    <property type="match status" value="1"/>
</dbReference>
<accession>A0ABV5UZX4</accession>
<evidence type="ECO:0000313" key="3">
    <source>
        <dbReference type="Proteomes" id="UP001589613"/>
    </source>
</evidence>
<sequence length="112" mass="12464">MVLLRRELGDVLRERRQGQGRTLREVSAEASCSLGYLSEIERGEKEASSELLASICRALDLPLSQMLSDVADRISLTEAADTQMTALLTEGLARPLRQDQVRRRRDQVVPAA</sequence>
<dbReference type="EMBL" id="JBHMAX010000007">
    <property type="protein sequence ID" value="MFB9731109.1"/>
    <property type="molecule type" value="Genomic_DNA"/>
</dbReference>
<evidence type="ECO:0000259" key="1">
    <source>
        <dbReference type="PROSITE" id="PS50943"/>
    </source>
</evidence>
<dbReference type="Proteomes" id="UP001589613">
    <property type="component" value="Unassembled WGS sequence"/>
</dbReference>
<evidence type="ECO:0000313" key="2">
    <source>
        <dbReference type="EMBL" id="MFB9731109.1"/>
    </source>
</evidence>